<dbReference type="RefSeq" id="WP_005981391.1">
    <property type="nucleotide sequence ID" value="NZ_CABKNW010000005.1"/>
</dbReference>
<evidence type="ECO:0000313" key="2">
    <source>
        <dbReference type="Proteomes" id="UP000249008"/>
    </source>
</evidence>
<proteinExistence type="predicted"/>
<sequence length="125" mass="14594">MEYLLIIIAGAFIALAIYIKEDEEKLMTKIEKELELRKEEVFFKVKDKIEEKVIREVLEKMKKLEETIAPIPSLNFKNSLKIEKQCLDLVITLGILKSTRCSNGFETLGEIFEKNEIVEIMEEIK</sequence>
<dbReference type="KEGG" id="ful:C4N20_02010"/>
<reference evidence="1 2" key="1">
    <citation type="submission" date="2018-06" db="EMBL/GenBank/DDBJ databases">
        <authorList>
            <consortium name="Pathogen Informatics"/>
            <person name="Doyle S."/>
        </authorList>
    </citation>
    <scope>NUCLEOTIDE SEQUENCE [LARGE SCALE GENOMIC DNA]</scope>
    <source>
        <strain evidence="1 2">NCTC12112</strain>
    </source>
</reference>
<dbReference type="Proteomes" id="UP000249008">
    <property type="component" value="Chromosome 1"/>
</dbReference>
<dbReference type="EMBL" id="LS483487">
    <property type="protein sequence ID" value="SQJ09223.1"/>
    <property type="molecule type" value="Genomic_DNA"/>
</dbReference>
<protein>
    <recommendedName>
        <fullName evidence="3">DUF2802 domain-containing protein</fullName>
    </recommendedName>
</protein>
<accession>A0AAX2JCC8</accession>
<gene>
    <name evidence="1" type="ORF">NCTC12112_02282</name>
</gene>
<name>A0AAX2JCC8_9FUSO</name>
<dbReference type="GeneID" id="78453565"/>
<evidence type="ECO:0000313" key="1">
    <source>
        <dbReference type="EMBL" id="SQJ09223.1"/>
    </source>
</evidence>
<organism evidence="1 2">
    <name type="scientific">Fusobacterium ulcerans</name>
    <dbReference type="NCBI Taxonomy" id="861"/>
    <lineage>
        <taxon>Bacteria</taxon>
        <taxon>Fusobacteriati</taxon>
        <taxon>Fusobacteriota</taxon>
        <taxon>Fusobacteriia</taxon>
        <taxon>Fusobacteriales</taxon>
        <taxon>Fusobacteriaceae</taxon>
        <taxon>Fusobacterium</taxon>
    </lineage>
</organism>
<evidence type="ECO:0008006" key="3">
    <source>
        <dbReference type="Google" id="ProtNLM"/>
    </source>
</evidence>
<dbReference type="AlphaFoldDB" id="A0AAX2JCC8"/>